<dbReference type="STRING" id="1802579.A2310_00215"/>
<comment type="caution">
    <text evidence="1">The sequence shown here is derived from an EMBL/GenBank/DDBJ whole genome shotgun (WGS) entry which is preliminary data.</text>
</comment>
<evidence type="ECO:0000313" key="2">
    <source>
        <dbReference type="Proteomes" id="UP000178417"/>
    </source>
</evidence>
<gene>
    <name evidence="1" type="ORF">A2310_00215</name>
</gene>
<sequence>MNNQSSVFAKIRGLEDEMKIVKMQIISLSSALIEPSNGNKAFSSLYGIWKDKSDLSFEEIKSSEINIKDEFTKE</sequence>
<organism evidence="1 2">
    <name type="scientific">candidate division WOR-1 bacterium RIFOXYB2_FULL_37_13</name>
    <dbReference type="NCBI Taxonomy" id="1802579"/>
    <lineage>
        <taxon>Bacteria</taxon>
        <taxon>Bacillati</taxon>
        <taxon>Saganbacteria</taxon>
    </lineage>
</organism>
<accession>A0A1F4SMY2</accession>
<reference evidence="1 2" key="1">
    <citation type="journal article" date="2016" name="Nat. Commun.">
        <title>Thousands of microbial genomes shed light on interconnected biogeochemical processes in an aquifer system.</title>
        <authorList>
            <person name="Anantharaman K."/>
            <person name="Brown C.T."/>
            <person name="Hug L.A."/>
            <person name="Sharon I."/>
            <person name="Castelle C.J."/>
            <person name="Probst A.J."/>
            <person name="Thomas B.C."/>
            <person name="Singh A."/>
            <person name="Wilkins M.J."/>
            <person name="Karaoz U."/>
            <person name="Brodie E.L."/>
            <person name="Williams K.H."/>
            <person name="Hubbard S.S."/>
            <person name="Banfield J.F."/>
        </authorList>
    </citation>
    <scope>NUCLEOTIDE SEQUENCE [LARGE SCALE GENOMIC DNA]</scope>
</reference>
<dbReference type="AlphaFoldDB" id="A0A1F4SMY2"/>
<name>A0A1F4SMY2_UNCSA</name>
<dbReference type="EMBL" id="MEUB01000036">
    <property type="protein sequence ID" value="OGC21717.1"/>
    <property type="molecule type" value="Genomic_DNA"/>
</dbReference>
<protein>
    <submittedName>
        <fullName evidence="1">Uncharacterized protein</fullName>
    </submittedName>
</protein>
<proteinExistence type="predicted"/>
<evidence type="ECO:0000313" key="1">
    <source>
        <dbReference type="EMBL" id="OGC21717.1"/>
    </source>
</evidence>
<dbReference type="Proteomes" id="UP000178417">
    <property type="component" value="Unassembled WGS sequence"/>
</dbReference>